<feature type="region of interest" description="Disordered" evidence="2">
    <location>
        <begin position="655"/>
        <end position="708"/>
    </location>
</feature>
<feature type="compositionally biased region" description="Low complexity" evidence="2">
    <location>
        <begin position="914"/>
        <end position="930"/>
    </location>
</feature>
<dbReference type="PROSITE" id="PS50082">
    <property type="entry name" value="WD_REPEATS_2"/>
    <property type="match status" value="1"/>
</dbReference>
<name>A0ABM0GTN5_SACKO</name>
<gene>
    <name evidence="5" type="primary">LOC100370966</name>
</gene>
<feature type="region of interest" description="Disordered" evidence="2">
    <location>
        <begin position="858"/>
        <end position="944"/>
    </location>
</feature>
<feature type="compositionally biased region" description="Basic and acidic residues" evidence="2">
    <location>
        <begin position="860"/>
        <end position="872"/>
    </location>
</feature>
<dbReference type="Pfam" id="PF12937">
    <property type="entry name" value="F-box-like"/>
    <property type="match status" value="1"/>
</dbReference>
<keyword evidence="1" id="KW-0853">WD repeat</keyword>
<dbReference type="Proteomes" id="UP000694865">
    <property type="component" value="Unplaced"/>
</dbReference>
<evidence type="ECO:0000313" key="5">
    <source>
        <dbReference type="RefSeq" id="XP_002737129.2"/>
    </source>
</evidence>
<dbReference type="Gene3D" id="2.130.10.10">
    <property type="entry name" value="YVTN repeat-like/Quinoprotein amine dehydrogenase"/>
    <property type="match status" value="2"/>
</dbReference>
<evidence type="ECO:0000256" key="1">
    <source>
        <dbReference type="PROSITE-ProRule" id="PRU00221"/>
    </source>
</evidence>
<dbReference type="PROSITE" id="PS50294">
    <property type="entry name" value="WD_REPEATS_REGION"/>
    <property type="match status" value="1"/>
</dbReference>
<dbReference type="SUPFAM" id="SSF50978">
    <property type="entry name" value="WD40 repeat-like"/>
    <property type="match status" value="1"/>
</dbReference>
<dbReference type="CDD" id="cd20090">
    <property type="entry name" value="F-box_FBXW4"/>
    <property type="match status" value="1"/>
</dbReference>
<dbReference type="InterPro" id="IPR001810">
    <property type="entry name" value="F-box_dom"/>
</dbReference>
<sequence>MKLYLLDLPDDILFEVISYFDIACLGRVTLVCRKLYRLCQQDIVWRRLSRHLVNIGKDEHLNQRIGNLSIKERCRIALNWKNGRCRDKCLMKFGINLLPWLQVEDQHLFLTFGSDICCYKIKPNGEIPRSPRALCVGHQDDVCRFVKRGPVLISGGRDGAVISWNHRTGRKRHVYLGHTADVNCVDFKQDLIVSGSRDQTIKLWSKENGVCHYTLHAQDRVWAVKLNPWDNGKLRHVVGKSYRKGAGILDMHYESPNVLLSCGYDTYIRQWDIRCNQNNSVLQFEEPDDSAIYCIQTDGGYLIASGSSRYGVVRLWDKRMTKCMQVRPSISIELRSCKNRIDGGFDSQDPHTFMFGNLAYCFYSVSQVRLYWASSSPYEMLEHKEELAATKAAKLHRKDYSKVNIRRTCTDIVKVINVQPSKEKRNMPRFSLYLSSQLMYGVVCVHQQHCAYLIGDVQRLYDKFHQTQNLPPADTAFIDLPSHVRSVDFCTLPDPISLQESAVDPDFGVIPSLRGDFITMVLDPYSIPLVEPMLTSPPPRLRISSSDLSSPQDQMLAALGSPHTVRTRSEISLKEDHIVEGAQIVQFGDDLPPMGDIGEMMMQDISGITSPARHLEEIRDQPVLPASTPQEQSMWLIDPDTGLLKLSPILEDAVRKRRKKDTKVEASDRKKQSVDETIEEEGKKLDTRPKDVSGISSGESPERPSAVDQDLVQLQTKSPELADDGLHDFVTPSGTTARKRKLHLLELSPIEEDERKELSHRKKKARRLVFADASIKLSREDLKKNFTESKALCTELILPQVTKFPTLKELFERPGRKGLHPSLTKCWARNTATEEVDYSTDEERAIWSVAYLHPRISPPRTEESELDSRDSVSKTFGRKRRHDITEASIEEMREREFEKSHLGLDETPSSIIDTSRQLSESKRSSSTTTSFQLEMSSRPGTGLEKIEETVAQPLEEMILGETEPLHLDVPLEYPTIIESTESEDEKKMVPTMHHTDIIRKIGILTIDNPTATFEELVPLTTKRNIAALMFSACLDCAATGHMSLDQEISYGPIYIRRGPNF</sequence>
<feature type="compositionally biased region" description="Basic and acidic residues" evidence="2">
    <location>
        <begin position="890"/>
        <end position="904"/>
    </location>
</feature>
<dbReference type="InterPro" id="IPR036322">
    <property type="entry name" value="WD40_repeat_dom_sf"/>
</dbReference>
<dbReference type="InterPro" id="IPR006910">
    <property type="entry name" value="Rad21_Rec8_N"/>
</dbReference>
<organism evidence="4 5">
    <name type="scientific">Saccoglossus kowalevskii</name>
    <name type="common">Acorn worm</name>
    <dbReference type="NCBI Taxonomy" id="10224"/>
    <lineage>
        <taxon>Eukaryota</taxon>
        <taxon>Metazoa</taxon>
        <taxon>Hemichordata</taxon>
        <taxon>Enteropneusta</taxon>
        <taxon>Harrimaniidae</taxon>
        <taxon>Saccoglossus</taxon>
    </lineage>
</organism>
<dbReference type="Gene3D" id="1.20.1280.50">
    <property type="match status" value="1"/>
</dbReference>
<dbReference type="PROSITE" id="PS50181">
    <property type="entry name" value="FBOX"/>
    <property type="match status" value="1"/>
</dbReference>
<accession>A0ABM0GTN5</accession>
<dbReference type="SUPFAM" id="SSF81383">
    <property type="entry name" value="F-box domain"/>
    <property type="match status" value="1"/>
</dbReference>
<dbReference type="SMART" id="SM00320">
    <property type="entry name" value="WD40"/>
    <property type="match status" value="4"/>
</dbReference>
<dbReference type="PANTHER" id="PTHR14381">
    <property type="entry name" value="DACTYLIN"/>
    <property type="match status" value="1"/>
</dbReference>
<dbReference type="CDD" id="cd21794">
    <property type="entry name" value="Rad21_Rec8_M_Rec8"/>
    <property type="match status" value="1"/>
</dbReference>
<dbReference type="InterPro" id="IPR015943">
    <property type="entry name" value="WD40/YVTN_repeat-like_dom_sf"/>
</dbReference>
<dbReference type="InterPro" id="IPR036047">
    <property type="entry name" value="F-box-like_dom_sf"/>
</dbReference>
<dbReference type="PANTHER" id="PTHR14381:SF1">
    <property type="entry name" value="F-BOX_WD REPEAT-CONTAINING PROTEIN 4"/>
    <property type="match status" value="1"/>
</dbReference>
<keyword evidence="4" id="KW-1185">Reference proteome</keyword>
<feature type="compositionally biased region" description="Basic and acidic residues" evidence="2">
    <location>
        <begin position="662"/>
        <end position="691"/>
    </location>
</feature>
<dbReference type="Pfam" id="PF04825">
    <property type="entry name" value="Rad21_Rec8_N"/>
    <property type="match status" value="1"/>
</dbReference>
<dbReference type="RefSeq" id="XP_002737129.2">
    <property type="nucleotide sequence ID" value="XM_002737083.2"/>
</dbReference>
<feature type="domain" description="F-box" evidence="3">
    <location>
        <begin position="2"/>
        <end position="48"/>
    </location>
</feature>
<evidence type="ECO:0000259" key="3">
    <source>
        <dbReference type="PROSITE" id="PS50181"/>
    </source>
</evidence>
<dbReference type="InterPro" id="IPR052301">
    <property type="entry name" value="SCF_F-box/WD-repeat"/>
</dbReference>
<evidence type="ECO:0000313" key="4">
    <source>
        <dbReference type="Proteomes" id="UP000694865"/>
    </source>
</evidence>
<feature type="repeat" description="WD" evidence="1">
    <location>
        <begin position="175"/>
        <end position="214"/>
    </location>
</feature>
<evidence type="ECO:0000256" key="2">
    <source>
        <dbReference type="SAM" id="MobiDB-lite"/>
    </source>
</evidence>
<reference evidence="5" key="1">
    <citation type="submission" date="2025-08" db="UniProtKB">
        <authorList>
            <consortium name="RefSeq"/>
        </authorList>
    </citation>
    <scope>IDENTIFICATION</scope>
    <source>
        <tissue evidence="5">Testes</tissue>
    </source>
</reference>
<dbReference type="GeneID" id="100370966"/>
<dbReference type="Pfam" id="PF00400">
    <property type="entry name" value="WD40"/>
    <property type="match status" value="1"/>
</dbReference>
<protein>
    <submittedName>
        <fullName evidence="5">Meiotic recombination protein REC8 homolog</fullName>
    </submittedName>
</protein>
<dbReference type="SMART" id="SM00256">
    <property type="entry name" value="FBOX"/>
    <property type="match status" value="1"/>
</dbReference>
<dbReference type="InterPro" id="IPR001680">
    <property type="entry name" value="WD40_rpt"/>
</dbReference>
<proteinExistence type="predicted"/>